<evidence type="ECO:0000313" key="1">
    <source>
        <dbReference type="EMBL" id="AYF98797.1"/>
    </source>
</evidence>
<keyword evidence="2" id="KW-1185">Reference proteome</keyword>
<accession>A0A387B8V7</accession>
<evidence type="ECO:0000313" key="2">
    <source>
        <dbReference type="Proteomes" id="UP000278886"/>
    </source>
</evidence>
<dbReference type="KEGG" id="lyd:D7I47_11410"/>
<reference evidence="2" key="1">
    <citation type="submission" date="2018-09" db="EMBL/GenBank/DDBJ databases">
        <title>Genome sequencing of strain 2DFWR-13.</title>
        <authorList>
            <person name="Heo J."/>
            <person name="Kim S.-J."/>
            <person name="Kwon S.-W."/>
        </authorList>
    </citation>
    <scope>NUCLEOTIDE SEQUENCE [LARGE SCALE GENOMIC DNA]</scope>
    <source>
        <strain evidence="2">2DFWR-13</strain>
    </source>
</reference>
<dbReference type="EMBL" id="CP032630">
    <property type="protein sequence ID" value="AYF98797.1"/>
    <property type="molecule type" value="Genomic_DNA"/>
</dbReference>
<organism evidence="1 2">
    <name type="scientific">Protaetiibacter intestinalis</name>
    <dbReference type="NCBI Taxonomy" id="2419774"/>
    <lineage>
        <taxon>Bacteria</taxon>
        <taxon>Bacillati</taxon>
        <taxon>Actinomycetota</taxon>
        <taxon>Actinomycetes</taxon>
        <taxon>Micrococcales</taxon>
        <taxon>Microbacteriaceae</taxon>
        <taxon>Protaetiibacter</taxon>
    </lineage>
</organism>
<protein>
    <submittedName>
        <fullName evidence="1">Uncharacterized protein</fullName>
    </submittedName>
</protein>
<dbReference type="Proteomes" id="UP000278886">
    <property type="component" value="Chromosome"/>
</dbReference>
<sequence>MSAREMGLVAAGMVTGFVLVMGVSSGALFATEAAWVDDGKAIVPVEAGAIADDRELPFTSGDANTIVGDDPDEWTWTKSDSSDDPPVPNAFCAAFEVSTTSETPVPFRVRVNLAVQPFNFPAPFATGDYTSNVWVDPFSSWEETPDFVNTGLVDIVPFENATISASSPLTMRVCANVPDPPWSPPGDTTYTVLAPVLDVSGGNPCVTLTVVGHTPYFLGFTANFDYHALLDDALTDGVITQAQYDSWLPRVYWWGSTASGVTGADHLVTFTGYNALTRFVNLFSNVVLTACTYN</sequence>
<dbReference type="OrthoDB" id="5003022at2"/>
<name>A0A387B8V7_9MICO</name>
<dbReference type="RefSeq" id="WP_120763166.1">
    <property type="nucleotide sequence ID" value="NZ_CP032630.1"/>
</dbReference>
<dbReference type="AlphaFoldDB" id="A0A387B8V7"/>
<proteinExistence type="predicted"/>
<gene>
    <name evidence="1" type="ORF">D7I47_11410</name>
</gene>